<dbReference type="GO" id="GO:0006261">
    <property type="term" value="P:DNA-templated DNA replication"/>
    <property type="evidence" value="ECO:0007669"/>
    <property type="project" value="TreeGrafter"/>
</dbReference>
<feature type="domain" description="DNA polymerase III delta subunit C-terminal" evidence="10">
    <location>
        <begin position="208"/>
        <end position="321"/>
    </location>
</feature>
<dbReference type="GO" id="GO:0003677">
    <property type="term" value="F:DNA binding"/>
    <property type="evidence" value="ECO:0007669"/>
    <property type="project" value="InterPro"/>
</dbReference>
<evidence type="ECO:0000256" key="2">
    <source>
        <dbReference type="ARBA" id="ARBA00014363"/>
    </source>
</evidence>
<keyword evidence="4" id="KW-0548">Nucleotidyltransferase</keyword>
<comment type="subunit">
    <text evidence="7">DNA polymerase III contains a core (composed of alpha, epsilon and theta chains) that associates with a tau subunit. This core dimerizes to form the POLIII' complex. PolIII' associates with the gamma complex (composed of gamma, delta, delta', psi and chi chains) and with the beta chain to form the complete DNA polymerase III complex.</text>
</comment>
<evidence type="ECO:0000313" key="12">
    <source>
        <dbReference type="Proteomes" id="UP000298773"/>
    </source>
</evidence>
<dbReference type="PANTHER" id="PTHR11669:SF8">
    <property type="entry name" value="DNA POLYMERASE III SUBUNIT DELTA"/>
    <property type="match status" value="1"/>
</dbReference>
<evidence type="ECO:0000256" key="6">
    <source>
        <dbReference type="ARBA" id="ARBA00022932"/>
    </source>
</evidence>
<gene>
    <name evidence="11" type="ORF">D9V69_01760</name>
</gene>
<name>A0A4D6XWF7_9GAMM</name>
<dbReference type="OrthoDB" id="9811073at2"/>
<evidence type="ECO:0000256" key="9">
    <source>
        <dbReference type="ARBA" id="ARBA00049244"/>
    </source>
</evidence>
<evidence type="ECO:0000259" key="10">
    <source>
        <dbReference type="Pfam" id="PF09115"/>
    </source>
</evidence>
<proteinExistence type="predicted"/>
<reference evidence="11 12" key="1">
    <citation type="submission" date="2018-12" db="EMBL/GenBank/DDBJ databases">
        <authorList>
            <person name="Chong R.A."/>
        </authorList>
    </citation>
    <scope>NUCLEOTIDE SEQUENCE [LARGE SCALE GENOMIC DNA]</scope>
    <source>
        <strain evidence="11 12">Hta</strain>
    </source>
</reference>
<dbReference type="GO" id="GO:0003887">
    <property type="term" value="F:DNA-directed DNA polymerase activity"/>
    <property type="evidence" value="ECO:0007669"/>
    <property type="project" value="UniProtKB-KW"/>
</dbReference>
<keyword evidence="3" id="KW-0808">Transferase</keyword>
<dbReference type="EC" id="2.7.7.7" evidence="1"/>
<evidence type="ECO:0000256" key="3">
    <source>
        <dbReference type="ARBA" id="ARBA00022679"/>
    </source>
</evidence>
<evidence type="ECO:0000256" key="1">
    <source>
        <dbReference type="ARBA" id="ARBA00012417"/>
    </source>
</evidence>
<dbReference type="SUPFAM" id="SSF52540">
    <property type="entry name" value="P-loop containing nucleoside triphosphate hydrolases"/>
    <property type="match status" value="1"/>
</dbReference>
<dbReference type="InterPro" id="IPR015199">
    <property type="entry name" value="DNA_pol_III_delta_C"/>
</dbReference>
<dbReference type="InterPro" id="IPR027417">
    <property type="entry name" value="P-loop_NTPase"/>
</dbReference>
<dbReference type="AlphaFoldDB" id="A0A4D6XWF7"/>
<dbReference type="InterPro" id="IPR008921">
    <property type="entry name" value="DNA_pol3_clamp-load_cplx_C"/>
</dbReference>
<dbReference type="GO" id="GO:0009360">
    <property type="term" value="C:DNA polymerase III complex"/>
    <property type="evidence" value="ECO:0007669"/>
    <property type="project" value="InterPro"/>
</dbReference>
<evidence type="ECO:0000313" key="11">
    <source>
        <dbReference type="EMBL" id="QCI21886.1"/>
    </source>
</evidence>
<evidence type="ECO:0000256" key="7">
    <source>
        <dbReference type="ARBA" id="ARBA00026073"/>
    </source>
</evidence>
<dbReference type="Pfam" id="PF09115">
    <property type="entry name" value="DNApol3-delta_C"/>
    <property type="match status" value="1"/>
</dbReference>
<evidence type="ECO:0000256" key="5">
    <source>
        <dbReference type="ARBA" id="ARBA00022705"/>
    </source>
</evidence>
<comment type="catalytic activity">
    <reaction evidence="9">
        <text>DNA(n) + a 2'-deoxyribonucleoside 5'-triphosphate = DNA(n+1) + diphosphate</text>
        <dbReference type="Rhea" id="RHEA:22508"/>
        <dbReference type="Rhea" id="RHEA-COMP:17339"/>
        <dbReference type="Rhea" id="RHEA-COMP:17340"/>
        <dbReference type="ChEBI" id="CHEBI:33019"/>
        <dbReference type="ChEBI" id="CHEBI:61560"/>
        <dbReference type="ChEBI" id="CHEBI:173112"/>
        <dbReference type="EC" id="2.7.7.7"/>
    </reaction>
</comment>
<dbReference type="EMBL" id="CP034873">
    <property type="protein sequence ID" value="QCI21886.1"/>
    <property type="molecule type" value="Genomic_DNA"/>
</dbReference>
<dbReference type="Gene3D" id="1.20.272.10">
    <property type="match status" value="1"/>
</dbReference>
<dbReference type="InterPro" id="IPR050238">
    <property type="entry name" value="DNA_Rep/Repair_Clamp_Loader"/>
</dbReference>
<dbReference type="SUPFAM" id="SSF48019">
    <property type="entry name" value="post-AAA+ oligomerization domain-like"/>
    <property type="match status" value="1"/>
</dbReference>
<dbReference type="Proteomes" id="UP000298773">
    <property type="component" value="Chromosome"/>
</dbReference>
<evidence type="ECO:0000256" key="4">
    <source>
        <dbReference type="ARBA" id="ARBA00022695"/>
    </source>
</evidence>
<comment type="function">
    <text evidence="8">DNA polymerase III is a complex, multichain enzyme responsible for most of the replicative synthesis in bacteria. This DNA polymerase also exhibits 3' to 5' exonuclease activity.</text>
</comment>
<accession>A0A4D6XWF7</accession>
<reference evidence="11 12" key="2">
    <citation type="submission" date="2019-05" db="EMBL/GenBank/DDBJ databases">
        <title>Genome evolution of the obligate endosymbiont Buchnera aphidicola.</title>
        <authorList>
            <person name="Moran N.A."/>
        </authorList>
    </citation>
    <scope>NUCLEOTIDE SEQUENCE [LARGE SCALE GENOMIC DNA]</scope>
    <source>
        <strain evidence="11 12">Hta</strain>
    </source>
</reference>
<dbReference type="PANTHER" id="PTHR11669">
    <property type="entry name" value="REPLICATION FACTOR C / DNA POLYMERASE III GAMMA-TAU SUBUNIT"/>
    <property type="match status" value="1"/>
</dbReference>
<protein>
    <recommendedName>
        <fullName evidence="2">DNA polymerase III subunit delta'</fullName>
        <ecNumber evidence="1">2.7.7.7</ecNumber>
    </recommendedName>
</protein>
<keyword evidence="6" id="KW-0239">DNA-directed DNA polymerase</keyword>
<evidence type="ECO:0000256" key="8">
    <source>
        <dbReference type="ARBA" id="ARBA00037724"/>
    </source>
</evidence>
<dbReference type="Pfam" id="PF13177">
    <property type="entry name" value="DNA_pol3_delta2"/>
    <property type="match status" value="1"/>
</dbReference>
<sequence>MKLYPWLRQTYKNIIYQYKKKTAHHAILIKTQKGLGTSELIWFISKWLLCLKRIDIYFCNQCHGCTLMNAHNHPDWHNFKNEKNEKLQVDDVRKINNKIFKSAQQGGPKIIFLENIKNLTEPAMNAFLKTLEEPPKNTWFLIINYHSLDIFATLHSRCVLYKVFTPTEKDSLQWLNNNQINNDALYLTALRINAGSPISSKKFLDGTLWMERIKFYQHFIKAFKKKDLLELLKILNTTNTHTKINWICSLLLDAIKFHYTQDQYLINLDQLEIIKFLSKNYTNDVLDISIRNWMQCRYRLLNISGINYELLMAEQLLRWETILHF</sequence>
<organism evidence="11 12">
    <name type="scientific">Buchnera aphidicola</name>
    <name type="common">Hyadaphis tataricae</name>
    <dbReference type="NCBI Taxonomy" id="1241859"/>
    <lineage>
        <taxon>Bacteria</taxon>
        <taxon>Pseudomonadati</taxon>
        <taxon>Pseudomonadota</taxon>
        <taxon>Gammaproteobacteria</taxon>
        <taxon>Enterobacterales</taxon>
        <taxon>Erwiniaceae</taxon>
        <taxon>Buchnera</taxon>
    </lineage>
</organism>
<keyword evidence="5" id="KW-0235">DNA replication</keyword>
<dbReference type="Gene3D" id="3.40.50.300">
    <property type="entry name" value="P-loop containing nucleotide triphosphate hydrolases"/>
    <property type="match status" value="1"/>
</dbReference>